<feature type="repeat" description="PPR" evidence="3">
    <location>
        <begin position="72"/>
        <end position="106"/>
    </location>
</feature>
<evidence type="ECO:0000256" key="3">
    <source>
        <dbReference type="PROSITE-ProRule" id="PRU00708"/>
    </source>
</evidence>
<dbReference type="NCBIfam" id="TIGR00756">
    <property type="entry name" value="PPR"/>
    <property type="match status" value="3"/>
</dbReference>
<dbReference type="PANTHER" id="PTHR47926">
    <property type="entry name" value="PENTATRICOPEPTIDE REPEAT-CONTAINING PROTEIN"/>
    <property type="match status" value="1"/>
</dbReference>
<dbReference type="Gene3D" id="1.25.40.10">
    <property type="entry name" value="Tetratricopeptide repeat domain"/>
    <property type="match status" value="2"/>
</dbReference>
<sequence length="342" mass="37931">MTRPLCNHYAALLSSTAGGRSGAQLASVVHCLILRTLPHPPPVHLLNHLLIAYGKAGRHARARRLFAMPHPNLFTYNALLTRLAHARLLDDMDALFASMPERDVVSYNALIAGFSGAGSHTRAAGAYRALLREDTAIRPSRITMSAMVMAASALGDRALGRQFHCQILRLGFGAYAFVGSPLVDMYAKMGLIGDAKRVFDELEGKNVVMYNTMITGLLRCKMVQEARRLFEVMTDRDSITWTTMVTGLTQNGLESEALEVFRRMRVQGIAIDQYTFGSTLTACGALSALEQGKQIHTYTIRTCYDDNVFVGSALVDMYSKCRSIRLAETVFRRMTFRNHLMD</sequence>
<dbReference type="AlphaFoldDB" id="A0A3L6QF68"/>
<dbReference type="Proteomes" id="UP000275267">
    <property type="component" value="Unassembled WGS sequence"/>
</dbReference>
<dbReference type="PROSITE" id="PS51375">
    <property type="entry name" value="PPR"/>
    <property type="match status" value="3"/>
</dbReference>
<comment type="caution">
    <text evidence="4">The sequence shown here is derived from an EMBL/GenBank/DDBJ whole genome shotgun (WGS) entry which is preliminary data.</text>
</comment>
<dbReference type="STRING" id="4540.A0A3L6QF68"/>
<dbReference type="EMBL" id="PQIB02000012">
    <property type="protein sequence ID" value="RLM78577.1"/>
    <property type="molecule type" value="Genomic_DNA"/>
</dbReference>
<feature type="repeat" description="PPR" evidence="3">
    <location>
        <begin position="206"/>
        <end position="236"/>
    </location>
</feature>
<dbReference type="FunFam" id="1.25.40.10:FF:000882">
    <property type="entry name" value="Putative pentatricopeptide repeat-containing protein"/>
    <property type="match status" value="1"/>
</dbReference>
<protein>
    <submittedName>
        <fullName evidence="4">Pentatricopeptide repeat-containing protein</fullName>
    </submittedName>
</protein>
<keyword evidence="2" id="KW-0809">Transit peptide</keyword>
<dbReference type="InterPro" id="IPR046960">
    <property type="entry name" value="PPR_At4g14850-like_plant"/>
</dbReference>
<keyword evidence="1" id="KW-0677">Repeat</keyword>
<keyword evidence="5" id="KW-1185">Reference proteome</keyword>
<evidence type="ECO:0000256" key="1">
    <source>
        <dbReference type="ARBA" id="ARBA00022737"/>
    </source>
</evidence>
<dbReference type="GO" id="GO:0009451">
    <property type="term" value="P:RNA modification"/>
    <property type="evidence" value="ECO:0007669"/>
    <property type="project" value="InterPro"/>
</dbReference>
<organism evidence="4 5">
    <name type="scientific">Panicum miliaceum</name>
    <name type="common">Proso millet</name>
    <name type="synonym">Broomcorn millet</name>
    <dbReference type="NCBI Taxonomy" id="4540"/>
    <lineage>
        <taxon>Eukaryota</taxon>
        <taxon>Viridiplantae</taxon>
        <taxon>Streptophyta</taxon>
        <taxon>Embryophyta</taxon>
        <taxon>Tracheophyta</taxon>
        <taxon>Spermatophyta</taxon>
        <taxon>Magnoliopsida</taxon>
        <taxon>Liliopsida</taxon>
        <taxon>Poales</taxon>
        <taxon>Poaceae</taxon>
        <taxon>PACMAD clade</taxon>
        <taxon>Panicoideae</taxon>
        <taxon>Panicodae</taxon>
        <taxon>Paniceae</taxon>
        <taxon>Panicinae</taxon>
        <taxon>Panicum</taxon>
        <taxon>Panicum sect. Panicum</taxon>
    </lineage>
</organism>
<gene>
    <name evidence="4" type="ORF">C2845_PM12G00070</name>
</gene>
<dbReference type="Pfam" id="PF01535">
    <property type="entry name" value="PPR"/>
    <property type="match status" value="2"/>
</dbReference>
<dbReference type="FunFam" id="1.25.40.10:FF:000629">
    <property type="entry name" value="Putative pentatricopeptide repeat-containing protein"/>
    <property type="match status" value="1"/>
</dbReference>
<dbReference type="InterPro" id="IPR011990">
    <property type="entry name" value="TPR-like_helical_dom_sf"/>
</dbReference>
<evidence type="ECO:0000256" key="2">
    <source>
        <dbReference type="ARBA" id="ARBA00022946"/>
    </source>
</evidence>
<accession>A0A3L6QF68</accession>
<name>A0A3L6QF68_PANMI</name>
<evidence type="ECO:0000313" key="5">
    <source>
        <dbReference type="Proteomes" id="UP000275267"/>
    </source>
</evidence>
<dbReference type="PANTHER" id="PTHR47926:SF511">
    <property type="entry name" value="PENTATRICOPEPTIDE REPEAT-CONTAINING PROTEIN"/>
    <property type="match status" value="1"/>
</dbReference>
<dbReference type="InterPro" id="IPR002885">
    <property type="entry name" value="PPR_rpt"/>
</dbReference>
<dbReference type="OrthoDB" id="185373at2759"/>
<dbReference type="GO" id="GO:0003723">
    <property type="term" value="F:RNA binding"/>
    <property type="evidence" value="ECO:0007669"/>
    <property type="project" value="InterPro"/>
</dbReference>
<dbReference type="Pfam" id="PF13041">
    <property type="entry name" value="PPR_2"/>
    <property type="match status" value="2"/>
</dbReference>
<feature type="repeat" description="PPR" evidence="3">
    <location>
        <begin position="237"/>
        <end position="271"/>
    </location>
</feature>
<evidence type="ECO:0000313" key="4">
    <source>
        <dbReference type="EMBL" id="RLM78577.1"/>
    </source>
</evidence>
<reference evidence="5" key="1">
    <citation type="journal article" date="2019" name="Nat. Commun.">
        <title>The genome of broomcorn millet.</title>
        <authorList>
            <person name="Zou C."/>
            <person name="Miki D."/>
            <person name="Li D."/>
            <person name="Tang Q."/>
            <person name="Xiao L."/>
            <person name="Rajput S."/>
            <person name="Deng P."/>
            <person name="Jia W."/>
            <person name="Huang R."/>
            <person name="Zhang M."/>
            <person name="Sun Y."/>
            <person name="Hu J."/>
            <person name="Fu X."/>
            <person name="Schnable P.S."/>
            <person name="Li F."/>
            <person name="Zhang H."/>
            <person name="Feng B."/>
            <person name="Zhu X."/>
            <person name="Liu R."/>
            <person name="Schnable J.C."/>
            <person name="Zhu J.-K."/>
            <person name="Zhang H."/>
        </authorList>
    </citation>
    <scope>NUCLEOTIDE SEQUENCE [LARGE SCALE GENOMIC DNA]</scope>
</reference>
<proteinExistence type="predicted"/>